<name>A0A836C109_9CHLO</name>
<dbReference type="InterPro" id="IPR001054">
    <property type="entry name" value="A/G_cyclase"/>
</dbReference>
<keyword evidence="6 7" id="KW-0456">Lyase</keyword>
<feature type="region of interest" description="Disordered" evidence="8">
    <location>
        <begin position="28"/>
        <end position="56"/>
    </location>
</feature>
<evidence type="ECO:0000313" key="11">
    <source>
        <dbReference type="Proteomes" id="UP000612055"/>
    </source>
</evidence>
<feature type="compositionally biased region" description="Gly residues" evidence="8">
    <location>
        <begin position="37"/>
        <end position="53"/>
    </location>
</feature>
<feature type="compositionally biased region" description="Low complexity" evidence="8">
    <location>
        <begin position="794"/>
        <end position="803"/>
    </location>
</feature>
<feature type="compositionally biased region" description="Low complexity" evidence="8">
    <location>
        <begin position="189"/>
        <end position="203"/>
    </location>
</feature>
<evidence type="ECO:0000256" key="8">
    <source>
        <dbReference type="SAM" id="MobiDB-lite"/>
    </source>
</evidence>
<keyword evidence="4" id="KW-1133">Transmembrane helix</keyword>
<feature type="compositionally biased region" description="Polar residues" evidence="8">
    <location>
        <begin position="470"/>
        <end position="483"/>
    </location>
</feature>
<dbReference type="GO" id="GO:0004016">
    <property type="term" value="F:adenylate cyclase activity"/>
    <property type="evidence" value="ECO:0007669"/>
    <property type="project" value="TreeGrafter"/>
</dbReference>
<comment type="subcellular location">
    <subcellularLocation>
        <location evidence="1">Membrane</location>
    </subcellularLocation>
</comment>
<keyword evidence="5" id="KW-0472">Membrane</keyword>
<feature type="region of interest" description="Disordered" evidence="8">
    <location>
        <begin position="154"/>
        <end position="203"/>
    </location>
</feature>
<sequence length="1495" mass="148879">MAYYGNLTVHSSAKLGEPLLRRLLQSNGGVHRSSTTGNGGGAAGGNGGNGGTQGLSPLQQMLTAVAEGREFEAVVPVPASLASLAAAEDAFARTSSGGPLLLSGARLDQEDLALLAAVASAVHFNSGLGHSAAGTAVGAPGVSGAGASAAPARSATIASRTPTPTTEVELEPTLHGAAARPRPPPPPSSAVAAAAAGPPGQFHATSVSSAASATGGAWGTAATTMSAAAPMRSSTCGSGWSTVPASIAMPRAMTYSATGAGPSSVATSGWAVGTAGGSVTAAAAPGLWIPEDGGGPGGAAAGGSYSIANAGHDRTTWGSMYSRPSRPSQAYSLGPSFVSSTSPFPGQLGTGTSNSGAVATAVAAAAAAAAVQTAALPPPQPFLTASARGRRGSCVIAGITPLQLLNDELEPRAPLQTLQTLVAGVSQATETRRREVRRTLSSTGVLATLPAHTQHAPSLATVASLPPHSSLVSEPSATASLTSVPREAAEANDGSGRPERGARSAGGRGAEDAWAAAAAVAVAAEVRLPLPPGGLPPSALLPGRSSSGGAAAEPPQRPPGSTFRAMKRQTSTPGSLVDAAAVGPSASAAAAAGGAGAGTSPSSLDAVVDAGAASAGFTTPGPSPSQPVLATIWDESNSSSARSVELQSALVSAENLGASGSHAGVKRASPSQPPLPPRPLPLTISLPESGVHAHAAAAAVEAGVPAPLPAETALPPPPPPPLPPRLPPGPLRLAQPRAPDSTSFAAARAGNEVESPFASLGFEAPNSATPFAGGALSGGGTPTQRQRSHTAQGSPARTSARATPRAFLTTRDRLRLLFQSMAVRDSDRDRDRDNNEREEAGAATSAASNVTIGLTDRIASLTTRGRCTSPPSASAPLPPRPPPAAVPSLLATSDLSQRGIAGLPAETDAPALAPAASTPAPSAAARTTSMSTTTIAAAASASASLLANFSSSGTGRTALPLPPAAKDLELEAPSEAAGGDAGVVRQDHMETNASDIAQIVLDPGTQHETGSAVARGPAARRRSTPFAGSLVDMGPGGGGGGQLSGGSAGAGEGDEAGDAGTSAERVTFPLAKVPVSEGCIGAVRDGGKGRPPGQAALGGSAGAAAGSVSYSGGAANDVAAARNERPSTATATCGVGRRTPLAPLARTSTVAGGAAAAGACAGGRRWHKVSVVPCVPANPEDDLLDEQAVYPNGRPLTITVTQIDVTEQVEAQTRLASLLEQEHKVLESIYPRHVIEYLLQQGGLAGPAAAQQAGPGRGGGGGGGGSLLGSTLAPGSVQRMASLATWHPGTTILFADIVGFTSMCHATAPLTVMAFLNALYSRFDAMIDIYKVYKVETIGDCYMVAGGVVAFDDDGYKSVISGQEDPLHAVRVMEFAKAMLRTSRDVRMPHTGEPVMIRIGLHTGPVTSGVVGDRMPRFCLFGDTVNTASRMESTCRPGQIHVSDATRQRLPSEAWRDMGMTNVKGKGEMRTYEWAGDVDAPFGDKQLQRLIGLYL</sequence>
<feature type="compositionally biased region" description="Pro residues" evidence="8">
    <location>
        <begin position="671"/>
        <end position="680"/>
    </location>
</feature>
<feature type="region of interest" description="Disordered" evidence="8">
    <location>
        <begin position="466"/>
        <end position="508"/>
    </location>
</feature>
<feature type="compositionally biased region" description="Low complexity" evidence="8">
    <location>
        <begin position="536"/>
        <end position="554"/>
    </location>
</feature>
<feature type="compositionally biased region" description="Low complexity" evidence="8">
    <location>
        <begin position="154"/>
        <end position="180"/>
    </location>
</feature>
<dbReference type="InterPro" id="IPR029787">
    <property type="entry name" value="Nucleotide_cyclase"/>
</dbReference>
<evidence type="ECO:0000256" key="3">
    <source>
        <dbReference type="ARBA" id="ARBA00022741"/>
    </source>
</evidence>
<dbReference type="GO" id="GO:0007168">
    <property type="term" value="P:receptor guanylyl cyclase signaling pathway"/>
    <property type="evidence" value="ECO:0007669"/>
    <property type="project" value="TreeGrafter"/>
</dbReference>
<feature type="compositionally biased region" description="Pro residues" evidence="8">
    <location>
        <begin position="714"/>
        <end position="730"/>
    </location>
</feature>
<evidence type="ECO:0000256" key="2">
    <source>
        <dbReference type="ARBA" id="ARBA00022692"/>
    </source>
</evidence>
<feature type="region of interest" description="Disordered" evidence="8">
    <location>
        <begin position="660"/>
        <end position="685"/>
    </location>
</feature>
<reference evidence="10" key="1">
    <citation type="journal article" date="2020" name="bioRxiv">
        <title>Comparative genomics of Chlamydomonas.</title>
        <authorList>
            <person name="Craig R.J."/>
            <person name="Hasan A.R."/>
            <person name="Ness R.W."/>
            <person name="Keightley P.D."/>
        </authorList>
    </citation>
    <scope>NUCLEOTIDE SEQUENCE</scope>
    <source>
        <strain evidence="10">CCAP 11/70</strain>
    </source>
</reference>
<dbReference type="Gene3D" id="3.30.70.1230">
    <property type="entry name" value="Nucleotide cyclase"/>
    <property type="match status" value="1"/>
</dbReference>
<keyword evidence="11" id="KW-1185">Reference proteome</keyword>
<dbReference type="GO" id="GO:0001653">
    <property type="term" value="F:peptide receptor activity"/>
    <property type="evidence" value="ECO:0007669"/>
    <property type="project" value="TreeGrafter"/>
</dbReference>
<dbReference type="PANTHER" id="PTHR11920:SF335">
    <property type="entry name" value="GUANYLATE CYCLASE"/>
    <property type="match status" value="1"/>
</dbReference>
<dbReference type="InterPro" id="IPR018297">
    <property type="entry name" value="A/G_cyclase_CS"/>
</dbReference>
<keyword evidence="3" id="KW-0547">Nucleotide-binding</keyword>
<dbReference type="OrthoDB" id="547134at2759"/>
<feature type="domain" description="Guanylate cyclase" evidence="9">
    <location>
        <begin position="1291"/>
        <end position="1432"/>
    </location>
</feature>
<dbReference type="InterPro" id="IPR050401">
    <property type="entry name" value="Cyclic_nucleotide_synthase"/>
</dbReference>
<dbReference type="PROSITE" id="PS00452">
    <property type="entry name" value="GUANYLATE_CYCLASE_1"/>
    <property type="match status" value="1"/>
</dbReference>
<evidence type="ECO:0000256" key="4">
    <source>
        <dbReference type="ARBA" id="ARBA00022989"/>
    </source>
</evidence>
<dbReference type="GO" id="GO:0004383">
    <property type="term" value="F:guanylate cyclase activity"/>
    <property type="evidence" value="ECO:0007669"/>
    <property type="project" value="TreeGrafter"/>
</dbReference>
<keyword evidence="2" id="KW-0812">Transmembrane</keyword>
<comment type="caution">
    <text evidence="10">The sequence shown here is derived from an EMBL/GenBank/DDBJ whole genome shotgun (WGS) entry which is preliminary data.</text>
</comment>
<dbReference type="CDD" id="cd07302">
    <property type="entry name" value="CHD"/>
    <property type="match status" value="1"/>
</dbReference>
<dbReference type="Proteomes" id="UP000612055">
    <property type="component" value="Unassembled WGS sequence"/>
</dbReference>
<proteinExistence type="inferred from homology"/>
<feature type="region of interest" description="Disordered" evidence="8">
    <location>
        <begin position="535"/>
        <end position="578"/>
    </location>
</feature>
<comment type="similarity">
    <text evidence="7">Belongs to the adenylyl cyclase class-4/guanylyl cyclase family.</text>
</comment>
<feature type="region of interest" description="Disordered" evidence="8">
    <location>
        <begin position="825"/>
        <end position="849"/>
    </location>
</feature>
<dbReference type="SMART" id="SM00044">
    <property type="entry name" value="CYCc"/>
    <property type="match status" value="1"/>
</dbReference>
<dbReference type="PANTHER" id="PTHR11920">
    <property type="entry name" value="GUANYLYL CYCLASE"/>
    <property type="match status" value="1"/>
</dbReference>
<feature type="compositionally biased region" description="Gly residues" evidence="8">
    <location>
        <begin position="1034"/>
        <end position="1051"/>
    </location>
</feature>
<feature type="compositionally biased region" description="Pro residues" evidence="8">
    <location>
        <begin position="876"/>
        <end position="885"/>
    </location>
</feature>
<accession>A0A836C109</accession>
<organism evidence="10 11">
    <name type="scientific">Edaphochlamys debaryana</name>
    <dbReference type="NCBI Taxonomy" id="47281"/>
    <lineage>
        <taxon>Eukaryota</taxon>
        <taxon>Viridiplantae</taxon>
        <taxon>Chlorophyta</taxon>
        <taxon>core chlorophytes</taxon>
        <taxon>Chlorophyceae</taxon>
        <taxon>CS clade</taxon>
        <taxon>Chlamydomonadales</taxon>
        <taxon>Chlamydomonadales incertae sedis</taxon>
        <taxon>Edaphochlamys</taxon>
    </lineage>
</organism>
<evidence type="ECO:0000313" key="10">
    <source>
        <dbReference type="EMBL" id="KAG2495039.1"/>
    </source>
</evidence>
<feature type="region of interest" description="Disordered" evidence="8">
    <location>
        <begin position="708"/>
        <end position="744"/>
    </location>
</feature>
<feature type="region of interest" description="Disordered" evidence="8">
    <location>
        <begin position="760"/>
        <end position="803"/>
    </location>
</feature>
<dbReference type="GO" id="GO:0005886">
    <property type="term" value="C:plasma membrane"/>
    <property type="evidence" value="ECO:0007669"/>
    <property type="project" value="TreeGrafter"/>
</dbReference>
<gene>
    <name evidence="10" type="ORF">HYH03_006971</name>
</gene>
<feature type="compositionally biased region" description="Polar residues" evidence="8">
    <location>
        <begin position="782"/>
        <end position="793"/>
    </location>
</feature>
<evidence type="ECO:0000256" key="1">
    <source>
        <dbReference type="ARBA" id="ARBA00004370"/>
    </source>
</evidence>
<evidence type="ECO:0000259" key="9">
    <source>
        <dbReference type="PROSITE" id="PS50125"/>
    </source>
</evidence>
<protein>
    <recommendedName>
        <fullName evidence="9">Guanylate cyclase domain-containing protein</fullName>
    </recommendedName>
</protein>
<dbReference type="Pfam" id="PF00211">
    <property type="entry name" value="Guanylate_cyc"/>
    <property type="match status" value="1"/>
</dbReference>
<dbReference type="EMBL" id="JAEHOE010000027">
    <property type="protein sequence ID" value="KAG2495039.1"/>
    <property type="molecule type" value="Genomic_DNA"/>
</dbReference>
<evidence type="ECO:0000256" key="6">
    <source>
        <dbReference type="ARBA" id="ARBA00023239"/>
    </source>
</evidence>
<dbReference type="GO" id="GO:0000166">
    <property type="term" value="F:nucleotide binding"/>
    <property type="evidence" value="ECO:0007669"/>
    <property type="project" value="UniProtKB-KW"/>
</dbReference>
<feature type="region of interest" description="Disordered" evidence="8">
    <location>
        <begin position="1007"/>
        <end position="1060"/>
    </location>
</feature>
<dbReference type="GO" id="GO:0035556">
    <property type="term" value="P:intracellular signal transduction"/>
    <property type="evidence" value="ECO:0007669"/>
    <property type="project" value="InterPro"/>
</dbReference>
<evidence type="ECO:0000256" key="5">
    <source>
        <dbReference type="ARBA" id="ARBA00023136"/>
    </source>
</evidence>
<evidence type="ECO:0000256" key="7">
    <source>
        <dbReference type="RuleBase" id="RU000405"/>
    </source>
</evidence>
<dbReference type="PROSITE" id="PS50125">
    <property type="entry name" value="GUANYLATE_CYCLASE_2"/>
    <property type="match status" value="1"/>
</dbReference>
<feature type="compositionally biased region" description="Basic and acidic residues" evidence="8">
    <location>
        <begin position="825"/>
        <end position="840"/>
    </location>
</feature>
<dbReference type="SUPFAM" id="SSF55073">
    <property type="entry name" value="Nucleotide cyclase"/>
    <property type="match status" value="1"/>
</dbReference>
<feature type="region of interest" description="Disordered" evidence="8">
    <location>
        <begin position="863"/>
        <end position="888"/>
    </location>
</feature>